<comment type="subunit">
    <text evidence="6">Homodimer.</text>
</comment>
<feature type="domain" description="Flavodoxin-like fold" evidence="7">
    <location>
        <begin position="1"/>
        <end position="199"/>
    </location>
</feature>
<keyword evidence="1 6" id="KW-0285">Flavoprotein</keyword>
<name>A0A009I5Q2_ACIB9</name>
<dbReference type="InterPro" id="IPR003680">
    <property type="entry name" value="Flavodoxin_fold"/>
</dbReference>
<dbReference type="EC" id="1.6.5.-" evidence="6"/>
<feature type="binding site" evidence="6">
    <location>
        <begin position="15"/>
        <end position="17"/>
    </location>
    <ligand>
        <name>FMN</name>
        <dbReference type="ChEBI" id="CHEBI:58210"/>
    </ligand>
</feature>
<gene>
    <name evidence="6" type="primary">azoR</name>
    <name evidence="8" type="ORF">J512_1897</name>
</gene>
<comment type="function">
    <text evidence="6">Quinone reductase that provides resistance to thiol-specific stress caused by electrophilic quinones.</text>
</comment>
<protein>
    <recommendedName>
        <fullName evidence="6">FMN dependent NADH:quinone oxidoreductase</fullName>
        <ecNumber evidence="6">1.6.5.-</ecNumber>
    </recommendedName>
    <alternativeName>
        <fullName evidence="6">Azo-dye reductase</fullName>
    </alternativeName>
    <alternativeName>
        <fullName evidence="6">FMN-dependent NADH-azo compound oxidoreductase</fullName>
    </alternativeName>
    <alternativeName>
        <fullName evidence="6">FMN-dependent NADH-azoreductase</fullName>
        <ecNumber evidence="6">1.7.1.17</ecNumber>
    </alternativeName>
</protein>
<feature type="binding site" evidence="6">
    <location>
        <begin position="138"/>
        <end position="141"/>
    </location>
    <ligand>
        <name>FMN</name>
        <dbReference type="ChEBI" id="CHEBI:58210"/>
    </ligand>
</feature>
<keyword evidence="2 6" id="KW-0288">FMN</keyword>
<evidence type="ECO:0000313" key="9">
    <source>
        <dbReference type="Proteomes" id="UP000020595"/>
    </source>
</evidence>
<comment type="function">
    <text evidence="6">Also exhibits azoreductase activity. Catalyzes the reductive cleavage of the azo bond in aromatic azo compounds to the corresponding amines.</text>
</comment>
<dbReference type="HAMAP" id="MF_01216">
    <property type="entry name" value="Azoreductase_type1"/>
    <property type="match status" value="1"/>
</dbReference>
<organism evidence="8 9">
    <name type="scientific">Acinetobacter baumannii (strain 1295743)</name>
    <dbReference type="NCBI Taxonomy" id="1310613"/>
    <lineage>
        <taxon>Bacteria</taxon>
        <taxon>Pseudomonadati</taxon>
        <taxon>Pseudomonadota</taxon>
        <taxon>Gammaproteobacteria</taxon>
        <taxon>Moraxellales</taxon>
        <taxon>Moraxellaceae</taxon>
        <taxon>Acinetobacter</taxon>
        <taxon>Acinetobacter calcoaceticus/baumannii complex</taxon>
    </lineage>
</organism>
<reference evidence="8 9" key="1">
    <citation type="submission" date="2014-02" db="EMBL/GenBank/DDBJ databases">
        <title>Comparative genomics and transcriptomics to identify genetic mechanisms underlying the emergence of carbapenem resistant Acinetobacter baumannii (CRAb).</title>
        <authorList>
            <person name="Harris A.D."/>
            <person name="Johnson K.J."/>
            <person name="George J."/>
            <person name="Shefchek K."/>
            <person name="Daugherty S.C."/>
            <person name="Parankush S."/>
            <person name="Sadzewicz L."/>
            <person name="Tallon L."/>
            <person name="Sengamalay N."/>
            <person name="Hazen T.H."/>
            <person name="Rasko D.A."/>
        </authorList>
    </citation>
    <scope>NUCLEOTIDE SEQUENCE [LARGE SCALE GENOMIC DNA]</scope>
    <source>
        <strain evidence="8 9">1295743</strain>
    </source>
</reference>
<dbReference type="Gene3D" id="3.40.50.360">
    <property type="match status" value="1"/>
</dbReference>
<evidence type="ECO:0000313" key="8">
    <source>
        <dbReference type="EMBL" id="EXB05816.1"/>
    </source>
</evidence>
<dbReference type="InterPro" id="IPR023048">
    <property type="entry name" value="NADH:quinone_OxRdtase_FMN_depd"/>
</dbReference>
<dbReference type="PANTHER" id="PTHR43741:SF4">
    <property type="entry name" value="FMN-DEPENDENT NADH:QUINONE OXIDOREDUCTASE"/>
    <property type="match status" value="1"/>
</dbReference>
<dbReference type="GO" id="GO:0016652">
    <property type="term" value="F:oxidoreductase activity, acting on NAD(P)H as acceptor"/>
    <property type="evidence" value="ECO:0007669"/>
    <property type="project" value="UniProtKB-UniRule"/>
</dbReference>
<keyword evidence="3 6" id="KW-0560">Oxidoreductase</keyword>
<evidence type="ECO:0000259" key="7">
    <source>
        <dbReference type="Pfam" id="PF02525"/>
    </source>
</evidence>
<dbReference type="EMBL" id="JEWH01000020">
    <property type="protein sequence ID" value="EXB05816.1"/>
    <property type="molecule type" value="Genomic_DNA"/>
</dbReference>
<dbReference type="Pfam" id="PF02525">
    <property type="entry name" value="Flavodoxin_2"/>
    <property type="match status" value="1"/>
</dbReference>
<comment type="caution">
    <text evidence="8">The sequence shown here is derived from an EMBL/GenBank/DDBJ whole genome shotgun (WGS) entry which is preliminary data.</text>
</comment>
<evidence type="ECO:0000256" key="4">
    <source>
        <dbReference type="ARBA" id="ARBA00023027"/>
    </source>
</evidence>
<dbReference type="InterPro" id="IPR029039">
    <property type="entry name" value="Flavoprotein-like_sf"/>
</dbReference>
<comment type="catalytic activity">
    <reaction evidence="5">
        <text>N,N-dimethyl-1,4-phenylenediamine + anthranilate + 2 NAD(+) = 2-(4-dimethylaminophenyl)diazenylbenzoate + 2 NADH + 2 H(+)</text>
        <dbReference type="Rhea" id="RHEA:55872"/>
        <dbReference type="ChEBI" id="CHEBI:15378"/>
        <dbReference type="ChEBI" id="CHEBI:15783"/>
        <dbReference type="ChEBI" id="CHEBI:16567"/>
        <dbReference type="ChEBI" id="CHEBI:57540"/>
        <dbReference type="ChEBI" id="CHEBI:57945"/>
        <dbReference type="ChEBI" id="CHEBI:71579"/>
        <dbReference type="EC" id="1.7.1.17"/>
    </reaction>
    <physiologicalReaction direction="right-to-left" evidence="5">
        <dbReference type="Rhea" id="RHEA:55874"/>
    </physiologicalReaction>
</comment>
<comment type="catalytic activity">
    <reaction evidence="6">
        <text>2 a quinone + NADH + H(+) = 2 a 1,4-benzosemiquinone + NAD(+)</text>
        <dbReference type="Rhea" id="RHEA:65952"/>
        <dbReference type="ChEBI" id="CHEBI:15378"/>
        <dbReference type="ChEBI" id="CHEBI:57540"/>
        <dbReference type="ChEBI" id="CHEBI:57945"/>
        <dbReference type="ChEBI" id="CHEBI:132124"/>
        <dbReference type="ChEBI" id="CHEBI:134225"/>
    </reaction>
</comment>
<dbReference type="EC" id="1.7.1.17" evidence="6"/>
<evidence type="ECO:0000256" key="2">
    <source>
        <dbReference type="ARBA" id="ARBA00022643"/>
    </source>
</evidence>
<comment type="cofactor">
    <cofactor evidence="6">
        <name>FMN</name>
        <dbReference type="ChEBI" id="CHEBI:58210"/>
    </cofactor>
    <text evidence="6">Binds 1 FMN per subunit.</text>
</comment>
<feature type="binding site" evidence="6">
    <location>
        <position position="9"/>
    </location>
    <ligand>
        <name>FMN</name>
        <dbReference type="ChEBI" id="CHEBI:58210"/>
    </ligand>
</feature>
<dbReference type="AlphaFoldDB" id="A0A009I5Q2"/>
<dbReference type="PATRIC" id="fig|1310613.3.peg.1819"/>
<dbReference type="GO" id="GO:0010181">
    <property type="term" value="F:FMN binding"/>
    <property type="evidence" value="ECO:0007669"/>
    <property type="project" value="UniProtKB-UniRule"/>
</dbReference>
<dbReference type="Proteomes" id="UP000020595">
    <property type="component" value="Unassembled WGS sequence"/>
</dbReference>
<proteinExistence type="inferred from homology"/>
<evidence type="ECO:0000256" key="6">
    <source>
        <dbReference type="HAMAP-Rule" id="MF_01216"/>
    </source>
</evidence>
<dbReference type="RefSeq" id="WP_032051132.1">
    <property type="nucleotide sequence ID" value="NZ_JEWH01000020.1"/>
</dbReference>
<feature type="binding site" evidence="6">
    <location>
        <begin position="94"/>
        <end position="97"/>
    </location>
    <ligand>
        <name>FMN</name>
        <dbReference type="ChEBI" id="CHEBI:58210"/>
    </ligand>
</feature>
<evidence type="ECO:0000256" key="5">
    <source>
        <dbReference type="ARBA" id="ARBA00048542"/>
    </source>
</evidence>
<dbReference type="GO" id="GO:0016655">
    <property type="term" value="F:oxidoreductase activity, acting on NAD(P)H, quinone or similar compound as acceptor"/>
    <property type="evidence" value="ECO:0007669"/>
    <property type="project" value="InterPro"/>
</dbReference>
<comment type="similarity">
    <text evidence="6">Belongs to the azoreductase type 1 family.</text>
</comment>
<keyword evidence="4 6" id="KW-0520">NAD</keyword>
<evidence type="ECO:0000256" key="1">
    <source>
        <dbReference type="ARBA" id="ARBA00022630"/>
    </source>
</evidence>
<evidence type="ECO:0000256" key="3">
    <source>
        <dbReference type="ARBA" id="ARBA00023002"/>
    </source>
</evidence>
<sequence>MKLLQIDTSILGEQSVSRQLTSSVIRQLSTAYPDAEIIHHDFALEPIPHLSDAEFLAWQGVEPNNETAQQRVARNTQYLVEFLSSDIVVIGAPMYNFSFPSQLKAWLDRLSVAGKTFRYTEHGPQGLVEGKRVIIASSRGGVYSEGSPAEALDYQETYIKAFFNFIGVTDITFVRAEGIAFGPEARQAALDNAAAQIAQLAG</sequence>
<dbReference type="InterPro" id="IPR050104">
    <property type="entry name" value="FMN-dep_NADH:Q_OxRdtase_AzoR1"/>
</dbReference>
<dbReference type="PANTHER" id="PTHR43741">
    <property type="entry name" value="FMN-DEPENDENT NADH-AZOREDUCTASE 1"/>
    <property type="match status" value="1"/>
</dbReference>
<accession>A0A009I5Q2</accession>
<dbReference type="GO" id="GO:0009055">
    <property type="term" value="F:electron transfer activity"/>
    <property type="evidence" value="ECO:0007669"/>
    <property type="project" value="UniProtKB-UniRule"/>
</dbReference>
<dbReference type="SUPFAM" id="SSF52218">
    <property type="entry name" value="Flavoproteins"/>
    <property type="match status" value="1"/>
</dbReference>